<evidence type="ECO:0000313" key="2">
    <source>
        <dbReference type="Proteomes" id="UP001320768"/>
    </source>
</evidence>
<name>A0ABT1L372_9GAMM</name>
<evidence type="ECO:0000313" key="1">
    <source>
        <dbReference type="EMBL" id="MCP8351695.1"/>
    </source>
</evidence>
<proteinExistence type="predicted"/>
<comment type="caution">
    <text evidence="1">The sequence shown here is derived from an EMBL/GenBank/DDBJ whole genome shotgun (WGS) entry which is preliminary data.</text>
</comment>
<sequence length="585" mass="65752">MKKPRHQATTASQSNNTLYHFIQRHPGGAFRPSASSTGAGLMIHDLDLPKSKAPFSFSAKLLPAVSIIEHHISVFSNTEIKNGQTSEYHYTAILADEHHQYRLHVYFNKLDQTCCTLLSYEGKTLPIDEPAFQESAAALAYTYTTNLMSAVRSGQQHCFQDLEQQLNDQLIELEALEIVCETSQSAWLSKASSLLKHLESQSACKLFPDCFNKYISLLNSLSSSITLLNFEAPLPVDEAADEATTSESAAVSKPSTPIAVPTAQIDKLRVLSAEIKKALHTMETQLSKKTVAELIEMFSKIDGLIHSAEIIAEDETISKHAPTLSFSIFTHRQKCNMIRMTLEAKTLRSTHYKEARRISSSYFNERDLFNITRDRMANCDAEALAFVLHHYPISLSAILIKKKAPIAFYMKKAQDSPEMAKRIESCLELLVAHGYDVTLSEQDGIPHCHLIIADPSHSLRGTVLKLVTHNQKAYLAHKLTVLQGKKGKPASLAKYISFYQLPPIKTSKHEQRQLNNLHTCITDNLQIKVDPSVKEEVEQDPTIVALINEHQKLNAEYFRSVPEKTRMQLNRALKEQIEDQKISFK</sequence>
<dbReference type="EMBL" id="JAKUDN010000001">
    <property type="protein sequence ID" value="MCP8351695.1"/>
    <property type="molecule type" value="Genomic_DNA"/>
</dbReference>
<dbReference type="RefSeq" id="WP_258568810.1">
    <property type="nucleotide sequence ID" value="NZ_JAKUDN010000001.1"/>
</dbReference>
<protein>
    <submittedName>
        <fullName evidence="1">Uncharacterized protein</fullName>
    </submittedName>
</protein>
<reference evidence="1 2" key="1">
    <citation type="journal article" date="2022" name="Nat. Microbiol.">
        <title>The microbiome of a bacterivorous marine choanoflagellate contains a resource-demanding obligate bacterial associate.</title>
        <authorList>
            <person name="Needham D.M."/>
            <person name="Poirier C."/>
            <person name="Bachy C."/>
            <person name="George E.E."/>
            <person name="Wilken S."/>
            <person name="Yung C.C.M."/>
            <person name="Limardo A.J."/>
            <person name="Morando M."/>
            <person name="Sudek L."/>
            <person name="Malmstrom R.R."/>
            <person name="Keeling P.J."/>
            <person name="Santoro A.E."/>
            <person name="Worden A.Z."/>
        </authorList>
    </citation>
    <scope>NUCLEOTIDE SEQUENCE [LARGE SCALE GENOMIC DNA]</scope>
    <source>
        <strain evidence="1 2">Comchoano-2</strain>
    </source>
</reference>
<organism evidence="1 2">
    <name type="scientific">Candidatus Synchoanobacter obligatus</name>
    <dbReference type="NCBI Taxonomy" id="2919597"/>
    <lineage>
        <taxon>Bacteria</taxon>
        <taxon>Pseudomonadati</taxon>
        <taxon>Pseudomonadota</taxon>
        <taxon>Gammaproteobacteria</taxon>
        <taxon>Candidatus Comchoanobacterales</taxon>
        <taxon>Candidatus Comchoanobacteraceae</taxon>
        <taxon>Candidatus Synchoanobacter</taxon>
    </lineage>
</organism>
<accession>A0ABT1L372</accession>
<gene>
    <name evidence="1" type="ORF">MKS91_00070</name>
</gene>
<dbReference type="Proteomes" id="UP001320768">
    <property type="component" value="Unassembled WGS sequence"/>
</dbReference>
<keyword evidence="2" id="KW-1185">Reference proteome</keyword>